<organism evidence="1 2">
    <name type="scientific">Lophiotrema nucula</name>
    <dbReference type="NCBI Taxonomy" id="690887"/>
    <lineage>
        <taxon>Eukaryota</taxon>
        <taxon>Fungi</taxon>
        <taxon>Dikarya</taxon>
        <taxon>Ascomycota</taxon>
        <taxon>Pezizomycotina</taxon>
        <taxon>Dothideomycetes</taxon>
        <taxon>Pleosporomycetidae</taxon>
        <taxon>Pleosporales</taxon>
        <taxon>Lophiotremataceae</taxon>
        <taxon>Lophiotrema</taxon>
    </lineage>
</organism>
<dbReference type="EMBL" id="ML977338">
    <property type="protein sequence ID" value="KAF2110301.1"/>
    <property type="molecule type" value="Genomic_DNA"/>
</dbReference>
<dbReference type="PANTHER" id="PTHR39598">
    <property type="entry name" value="AUSTINOL SYNTHESIS PROTEIN F-RELATED"/>
    <property type="match status" value="1"/>
</dbReference>
<dbReference type="OrthoDB" id="3758478at2759"/>
<dbReference type="Proteomes" id="UP000799770">
    <property type="component" value="Unassembled WGS sequence"/>
</dbReference>
<accession>A0A6A5YVZ8</accession>
<proteinExistence type="predicted"/>
<dbReference type="InterPro" id="IPR032710">
    <property type="entry name" value="NTF2-like_dom_sf"/>
</dbReference>
<dbReference type="PANTHER" id="PTHR39598:SF1">
    <property type="entry name" value="AUSTINOID BIOSYNTHESIS CLUSTERS PROTEIN F-RELATED"/>
    <property type="match status" value="1"/>
</dbReference>
<protein>
    <recommendedName>
        <fullName evidence="3">SnoaL-like domain-containing protein</fullName>
    </recommendedName>
</protein>
<name>A0A6A5YVZ8_9PLEO</name>
<dbReference type="InterPro" id="IPR050977">
    <property type="entry name" value="Fungal_Meroterpenoid_Isomerase"/>
</dbReference>
<keyword evidence="2" id="KW-1185">Reference proteome</keyword>
<evidence type="ECO:0008006" key="3">
    <source>
        <dbReference type="Google" id="ProtNLM"/>
    </source>
</evidence>
<dbReference type="Gene3D" id="3.10.450.50">
    <property type="match status" value="1"/>
</dbReference>
<evidence type="ECO:0000313" key="2">
    <source>
        <dbReference type="Proteomes" id="UP000799770"/>
    </source>
</evidence>
<dbReference type="SUPFAM" id="SSF54427">
    <property type="entry name" value="NTF2-like"/>
    <property type="match status" value="1"/>
</dbReference>
<dbReference type="AlphaFoldDB" id="A0A6A5YVZ8"/>
<gene>
    <name evidence="1" type="ORF">BDV96DRAFT_583787</name>
</gene>
<reference evidence="1" key="1">
    <citation type="journal article" date="2020" name="Stud. Mycol.">
        <title>101 Dothideomycetes genomes: a test case for predicting lifestyles and emergence of pathogens.</title>
        <authorList>
            <person name="Haridas S."/>
            <person name="Albert R."/>
            <person name="Binder M."/>
            <person name="Bloem J."/>
            <person name="Labutti K."/>
            <person name="Salamov A."/>
            <person name="Andreopoulos B."/>
            <person name="Baker S."/>
            <person name="Barry K."/>
            <person name="Bills G."/>
            <person name="Bluhm B."/>
            <person name="Cannon C."/>
            <person name="Castanera R."/>
            <person name="Culley D."/>
            <person name="Daum C."/>
            <person name="Ezra D."/>
            <person name="Gonzalez J."/>
            <person name="Henrissat B."/>
            <person name="Kuo A."/>
            <person name="Liang C."/>
            <person name="Lipzen A."/>
            <person name="Lutzoni F."/>
            <person name="Magnuson J."/>
            <person name="Mondo S."/>
            <person name="Nolan M."/>
            <person name="Ohm R."/>
            <person name="Pangilinan J."/>
            <person name="Park H.-J."/>
            <person name="Ramirez L."/>
            <person name="Alfaro M."/>
            <person name="Sun H."/>
            <person name="Tritt A."/>
            <person name="Yoshinaga Y."/>
            <person name="Zwiers L.-H."/>
            <person name="Turgeon B."/>
            <person name="Goodwin S."/>
            <person name="Spatafora J."/>
            <person name="Crous P."/>
            <person name="Grigoriev I."/>
        </authorList>
    </citation>
    <scope>NUCLEOTIDE SEQUENCE</scope>
    <source>
        <strain evidence="1">CBS 627.86</strain>
    </source>
</reference>
<evidence type="ECO:0000313" key="1">
    <source>
        <dbReference type="EMBL" id="KAF2110301.1"/>
    </source>
</evidence>
<sequence>MPSRERQTADAVVEAFNASDPHRIVALRSPTCTRIFLPSSLNFPAQDNSEYLAQLLRINGVFTAFKIVVDDVIEGTSTNVEGLEQKKKIVMYVKALGETAVGEYRNEYVWKMAFDEDARISEWSEFVDVGMARDFLPKLRAELQRRRVEAEDGEKS</sequence>